<keyword evidence="3" id="KW-1185">Reference proteome</keyword>
<dbReference type="RefSeq" id="WP_307401473.1">
    <property type="nucleotide sequence ID" value="NZ_JAUSUX010000009.1"/>
</dbReference>
<proteinExistence type="predicted"/>
<dbReference type="Proteomes" id="UP001225644">
    <property type="component" value="Unassembled WGS sequence"/>
</dbReference>
<comment type="caution">
    <text evidence="2">The sequence shown here is derived from an EMBL/GenBank/DDBJ whole genome shotgun (WGS) entry which is preliminary data.</text>
</comment>
<evidence type="ECO:0000313" key="2">
    <source>
        <dbReference type="EMBL" id="MDQ0286387.1"/>
    </source>
</evidence>
<organism evidence="2 3">
    <name type="scientific">Desulfofundulus luciae</name>
    <dbReference type="NCBI Taxonomy" id="74702"/>
    <lineage>
        <taxon>Bacteria</taxon>
        <taxon>Bacillati</taxon>
        <taxon>Bacillota</taxon>
        <taxon>Clostridia</taxon>
        <taxon>Eubacteriales</taxon>
        <taxon>Peptococcaceae</taxon>
        <taxon>Desulfofundulus</taxon>
    </lineage>
</organism>
<name>A0ABU0B290_9FIRM</name>
<protein>
    <recommendedName>
        <fullName evidence="4">50S ribosomal protein L17</fullName>
    </recommendedName>
</protein>
<gene>
    <name evidence="2" type="ORF">J2Z49_001501</name>
</gene>
<accession>A0ABU0B290</accession>
<evidence type="ECO:0008006" key="4">
    <source>
        <dbReference type="Google" id="ProtNLM"/>
    </source>
</evidence>
<evidence type="ECO:0000313" key="3">
    <source>
        <dbReference type="Proteomes" id="UP001225644"/>
    </source>
</evidence>
<dbReference type="EMBL" id="JAUSUX010000009">
    <property type="protein sequence ID" value="MDQ0286387.1"/>
    <property type="molecule type" value="Genomic_DNA"/>
</dbReference>
<feature type="region of interest" description="Disordered" evidence="1">
    <location>
        <begin position="78"/>
        <end position="101"/>
    </location>
</feature>
<reference evidence="2 3" key="1">
    <citation type="submission" date="2023-07" db="EMBL/GenBank/DDBJ databases">
        <title>Genomic Encyclopedia of Type Strains, Phase IV (KMG-IV): sequencing the most valuable type-strain genomes for metagenomic binning, comparative biology and taxonomic classification.</title>
        <authorList>
            <person name="Goeker M."/>
        </authorList>
    </citation>
    <scope>NUCLEOTIDE SEQUENCE [LARGE SCALE GENOMIC DNA]</scope>
    <source>
        <strain evidence="2 3">DSM 12396</strain>
    </source>
</reference>
<sequence>MFEPAYVRLARAVVLQAVKDAVNPIRLNDRDYSARRIKADARKFIQKAALEDGYEHGIFELAGVDPRRVLAHLEERMKTHVDSGRRGQHRGKYKPGAGAQVRRAAEQIPGAATAGVF</sequence>
<evidence type="ECO:0000256" key="1">
    <source>
        <dbReference type="SAM" id="MobiDB-lite"/>
    </source>
</evidence>